<comment type="caution">
    <text evidence="2">The sequence shown here is derived from an EMBL/GenBank/DDBJ whole genome shotgun (WGS) entry which is preliminary data.</text>
</comment>
<sequence>MASNSIAEMVRWGAANGVSFDTKKTEVMHFSRSKLRTAPAPTIYGASLTRYTALCRALCEVPSEHVSNRCCFTAPRRGTRAGPGRGGTSPQRTYHPVISTSYR</sequence>
<protein>
    <recommendedName>
        <fullName evidence="5">Reverse transcriptase domain-containing protein</fullName>
    </recommendedName>
</protein>
<organism evidence="2 4">
    <name type="scientific">Fusarium oxysporum f. sp. cubense</name>
    <dbReference type="NCBI Taxonomy" id="61366"/>
    <lineage>
        <taxon>Eukaryota</taxon>
        <taxon>Fungi</taxon>
        <taxon>Dikarya</taxon>
        <taxon>Ascomycota</taxon>
        <taxon>Pezizomycotina</taxon>
        <taxon>Sordariomycetes</taxon>
        <taxon>Hypocreomycetidae</taxon>
        <taxon>Hypocreales</taxon>
        <taxon>Nectriaceae</taxon>
        <taxon>Fusarium</taxon>
        <taxon>Fusarium oxysporum species complex</taxon>
    </lineage>
</organism>
<evidence type="ECO:0000256" key="1">
    <source>
        <dbReference type="SAM" id="MobiDB-lite"/>
    </source>
</evidence>
<dbReference type="EMBL" id="VMNF01000014">
    <property type="protein sequence ID" value="TXB96655.1"/>
    <property type="molecule type" value="Genomic_DNA"/>
</dbReference>
<evidence type="ECO:0000313" key="4">
    <source>
        <dbReference type="Proteomes" id="UP000321331"/>
    </source>
</evidence>
<feature type="region of interest" description="Disordered" evidence="1">
    <location>
        <begin position="74"/>
        <end position="103"/>
    </location>
</feature>
<gene>
    <name evidence="2" type="ORF">FocTR4_00011181</name>
    <name evidence="3" type="ORF">FocTR4_00017051</name>
</gene>
<dbReference type="EMBL" id="VMNF01000013">
    <property type="protein sequence ID" value="TXB97899.1"/>
    <property type="molecule type" value="Genomic_DNA"/>
</dbReference>
<evidence type="ECO:0000313" key="2">
    <source>
        <dbReference type="EMBL" id="TXB96655.1"/>
    </source>
</evidence>
<evidence type="ECO:0000313" key="3">
    <source>
        <dbReference type="EMBL" id="TXB97899.1"/>
    </source>
</evidence>
<evidence type="ECO:0008006" key="5">
    <source>
        <dbReference type="Google" id="ProtNLM"/>
    </source>
</evidence>
<dbReference type="Proteomes" id="UP000321331">
    <property type="component" value="Unassembled WGS sequence"/>
</dbReference>
<name>A0A5C6SDN5_FUSOC</name>
<reference evidence="2 4" key="1">
    <citation type="submission" date="2019-07" db="EMBL/GenBank/DDBJ databases">
        <title>The First High-Quality Draft Genome Sequence of the Causal Agent of the Current Panama Disease Epidemic.</title>
        <authorList>
            <person name="Warmington R.J."/>
            <person name="Kay W."/>
            <person name="Jeffries A."/>
            <person name="Bebber D."/>
            <person name="Moore K."/>
            <person name="Studholme D.J."/>
        </authorList>
    </citation>
    <scope>NUCLEOTIDE SEQUENCE [LARGE SCALE GENOMIC DNA]</scope>
    <source>
        <strain evidence="2 4">TR4</strain>
    </source>
</reference>
<proteinExistence type="predicted"/>
<dbReference type="AlphaFoldDB" id="A0A5C6SDN5"/>
<accession>A0A5C6SDN5</accession>